<dbReference type="EMBL" id="CP119078">
    <property type="protein sequence ID" value="WED41882.1"/>
    <property type="molecule type" value="Genomic_DNA"/>
</dbReference>
<evidence type="ECO:0000259" key="1">
    <source>
        <dbReference type="PROSITE" id="PS51186"/>
    </source>
</evidence>
<evidence type="ECO:0000313" key="2">
    <source>
        <dbReference type="EMBL" id="WED41882.1"/>
    </source>
</evidence>
<gene>
    <name evidence="2" type="ORF">PXX05_08030</name>
</gene>
<dbReference type="Proteomes" id="UP001222087">
    <property type="component" value="Chromosome"/>
</dbReference>
<dbReference type="CDD" id="cd04301">
    <property type="entry name" value="NAT_SF"/>
    <property type="match status" value="1"/>
</dbReference>
<dbReference type="InterPro" id="IPR016181">
    <property type="entry name" value="Acyl_CoA_acyltransferase"/>
</dbReference>
<dbReference type="RefSeq" id="WP_275087706.1">
    <property type="nucleotide sequence ID" value="NZ_CP119078.1"/>
</dbReference>
<proteinExistence type="predicted"/>
<dbReference type="SUPFAM" id="SSF55729">
    <property type="entry name" value="Acyl-CoA N-acyltransferases (Nat)"/>
    <property type="match status" value="1"/>
</dbReference>
<evidence type="ECO:0000313" key="3">
    <source>
        <dbReference type="Proteomes" id="UP001222087"/>
    </source>
</evidence>
<dbReference type="InterPro" id="IPR000182">
    <property type="entry name" value="GNAT_dom"/>
</dbReference>
<accession>A0ABY8AML4</accession>
<feature type="domain" description="N-acetyltransferase" evidence="1">
    <location>
        <begin position="89"/>
        <end position="244"/>
    </location>
</feature>
<reference evidence="2 3" key="1">
    <citation type="submission" date="2023-02" db="EMBL/GenBank/DDBJ databases">
        <title>Genome Sequence of L. cardiaca H63T.</title>
        <authorList>
            <person name="Lopez A.E."/>
            <person name="Cianciotto N.P."/>
        </authorList>
    </citation>
    <scope>NUCLEOTIDE SEQUENCE [LARGE SCALE GENOMIC DNA]</scope>
    <source>
        <strain evidence="2 3">H63</strain>
    </source>
</reference>
<protein>
    <submittedName>
        <fullName evidence="2">GNAT family N-acetyltransferase</fullName>
    </submittedName>
</protein>
<dbReference type="Pfam" id="PF13302">
    <property type="entry name" value="Acetyltransf_3"/>
    <property type="match status" value="1"/>
</dbReference>
<sequence length="244" mass="27987">MSAYLSEIDCKRFGLKVAKIDEWGTSPQELLKQLRAENTQLIISRIPTENTELINKLEDLGFHLKDSQLTYQFNLNRLNFDTLEIPMHLELREAREEDLPLIGELAKQSFHNYGHYANNRKLDQNKVNEIYEDWAVSSFANKQMSDKFFIIASSNDVAGFLTLKLVHQGNKNFAKGGIGAVSEKYRNQGIFKLLVKQSLLWGKELNLDWVEHNALSTNYPVGKVFTSLGFYNAASLVTLHCWLE</sequence>
<dbReference type="PROSITE" id="PS51186">
    <property type="entry name" value="GNAT"/>
    <property type="match status" value="1"/>
</dbReference>
<organism evidence="2 3">
    <name type="scientific">Legionella cardiaca</name>
    <dbReference type="NCBI Taxonomy" id="1071983"/>
    <lineage>
        <taxon>Bacteria</taxon>
        <taxon>Pseudomonadati</taxon>
        <taxon>Pseudomonadota</taxon>
        <taxon>Gammaproteobacteria</taxon>
        <taxon>Legionellales</taxon>
        <taxon>Legionellaceae</taxon>
        <taxon>Legionella</taxon>
    </lineage>
</organism>
<keyword evidence="3" id="KW-1185">Reference proteome</keyword>
<dbReference type="Gene3D" id="3.40.630.30">
    <property type="match status" value="1"/>
</dbReference>
<name>A0ABY8AML4_9GAMM</name>